<reference evidence="4" key="1">
    <citation type="journal article" date="2019" name="Int. J. Syst. Evol. Microbiol.">
        <title>The Global Catalogue of Microorganisms (GCM) 10K type strain sequencing project: providing services to taxonomists for standard genome sequencing and annotation.</title>
        <authorList>
            <consortium name="The Broad Institute Genomics Platform"/>
            <consortium name="The Broad Institute Genome Sequencing Center for Infectious Disease"/>
            <person name="Wu L."/>
            <person name="Ma J."/>
        </authorList>
    </citation>
    <scope>NUCLEOTIDE SEQUENCE [LARGE SCALE GENOMIC DNA]</scope>
    <source>
        <strain evidence="4">KCTC 42217</strain>
    </source>
</reference>
<evidence type="ECO:0000256" key="1">
    <source>
        <dbReference type="PROSITE-ProRule" id="PRU00169"/>
    </source>
</evidence>
<feature type="modified residue" description="4-aspartylphosphate" evidence="1">
    <location>
        <position position="64"/>
    </location>
</feature>
<organism evidence="3 4">
    <name type="scientific">Paradesertivirga mongoliensis</name>
    <dbReference type="NCBI Taxonomy" id="2100740"/>
    <lineage>
        <taxon>Bacteria</taxon>
        <taxon>Pseudomonadati</taxon>
        <taxon>Bacteroidota</taxon>
        <taxon>Sphingobacteriia</taxon>
        <taxon>Sphingobacteriales</taxon>
        <taxon>Sphingobacteriaceae</taxon>
        <taxon>Paradesertivirga</taxon>
    </lineage>
</organism>
<dbReference type="InterPro" id="IPR011006">
    <property type="entry name" value="CheY-like_superfamily"/>
</dbReference>
<dbReference type="InterPro" id="IPR052893">
    <property type="entry name" value="TCS_response_regulator"/>
</dbReference>
<accession>A0ABW4ZNN2</accession>
<feature type="domain" description="Response regulatory" evidence="2">
    <location>
        <begin position="7"/>
        <end position="134"/>
    </location>
</feature>
<name>A0ABW4ZNN2_9SPHI</name>
<gene>
    <name evidence="3" type="ORF">ACFSJU_12625</name>
</gene>
<dbReference type="RefSeq" id="WP_255901199.1">
    <property type="nucleotide sequence ID" value="NZ_JAFMZO010000002.1"/>
</dbReference>
<dbReference type="InterPro" id="IPR001789">
    <property type="entry name" value="Sig_transdc_resp-reg_receiver"/>
</dbReference>
<dbReference type="EMBL" id="JBHUHZ010000002">
    <property type="protein sequence ID" value="MFD2163242.1"/>
    <property type="molecule type" value="Genomic_DNA"/>
</dbReference>
<dbReference type="SUPFAM" id="SSF52172">
    <property type="entry name" value="CheY-like"/>
    <property type="match status" value="1"/>
</dbReference>
<proteinExistence type="predicted"/>
<keyword evidence="1" id="KW-0597">Phosphoprotein</keyword>
<evidence type="ECO:0000259" key="2">
    <source>
        <dbReference type="PROSITE" id="PS50110"/>
    </source>
</evidence>
<keyword evidence="4" id="KW-1185">Reference proteome</keyword>
<dbReference type="Proteomes" id="UP001597387">
    <property type="component" value="Unassembled WGS sequence"/>
</dbReference>
<evidence type="ECO:0000313" key="3">
    <source>
        <dbReference type="EMBL" id="MFD2163242.1"/>
    </source>
</evidence>
<dbReference type="PROSITE" id="PS50110">
    <property type="entry name" value="RESPONSE_REGULATORY"/>
    <property type="match status" value="1"/>
</dbReference>
<dbReference type="PANTHER" id="PTHR44520">
    <property type="entry name" value="RESPONSE REGULATOR RCP1-RELATED"/>
    <property type="match status" value="1"/>
</dbReference>
<evidence type="ECO:0000313" key="4">
    <source>
        <dbReference type="Proteomes" id="UP001597387"/>
    </source>
</evidence>
<protein>
    <submittedName>
        <fullName evidence="3">Two-component system response regulator</fullName>
    </submittedName>
</protein>
<dbReference type="Pfam" id="PF00072">
    <property type="entry name" value="Response_reg"/>
    <property type="match status" value="1"/>
</dbReference>
<sequence>MENKKVNFIIVDDSELDCFIAEKLVRHAGVGNKIKSFLRASDALDYIKKTNSIEGETPTVVLVDILMPIMSGVEFVEEFEKLPFEVREKYYIVAFTSSMNKKDMGAMKSYDSVKFLFDKPLSPEVLSSLQENCRFFS</sequence>
<dbReference type="Gene3D" id="3.40.50.2300">
    <property type="match status" value="1"/>
</dbReference>
<comment type="caution">
    <text evidence="3">The sequence shown here is derived from an EMBL/GenBank/DDBJ whole genome shotgun (WGS) entry which is preliminary data.</text>
</comment>
<dbReference type="PANTHER" id="PTHR44520:SF2">
    <property type="entry name" value="RESPONSE REGULATOR RCP1"/>
    <property type="match status" value="1"/>
</dbReference>